<protein>
    <submittedName>
        <fullName evidence="2">Uncharacterized protein</fullName>
    </submittedName>
</protein>
<evidence type="ECO:0000313" key="3">
    <source>
        <dbReference type="Proteomes" id="UP000184211"/>
    </source>
</evidence>
<dbReference type="AlphaFoldDB" id="A0A1M5UWV9"/>
<organism evidence="2 3">
    <name type="scientific">Cognatishimia maritima</name>
    <dbReference type="NCBI Taxonomy" id="870908"/>
    <lineage>
        <taxon>Bacteria</taxon>
        <taxon>Pseudomonadati</taxon>
        <taxon>Pseudomonadota</taxon>
        <taxon>Alphaproteobacteria</taxon>
        <taxon>Rhodobacterales</taxon>
        <taxon>Paracoccaceae</taxon>
        <taxon>Cognatishimia</taxon>
    </lineage>
</organism>
<dbReference type="OrthoDB" id="9913530at2"/>
<feature type="signal peptide" evidence="1">
    <location>
        <begin position="1"/>
        <end position="20"/>
    </location>
</feature>
<proteinExistence type="predicted"/>
<evidence type="ECO:0000313" key="2">
    <source>
        <dbReference type="EMBL" id="SHH67491.1"/>
    </source>
</evidence>
<gene>
    <name evidence="2" type="ORF">SAMN04488044_2987</name>
</gene>
<dbReference type="RefSeq" id="WP_072793834.1">
    <property type="nucleotide sequence ID" value="NZ_FQWM01000007.1"/>
</dbReference>
<sequence length="82" mass="8115">MKKTLSVAAVSLMFAAPAFAGGHCDGDACVVNKAGKTVWTIDSLENLEGTNPGGKGRTQNAAGGLTKAVGAGGLNLVVPSED</sequence>
<dbReference type="STRING" id="870908.SAMN04488044_2987"/>
<accession>A0A1M5UWV9</accession>
<name>A0A1M5UWV9_9RHOB</name>
<dbReference type="EMBL" id="FQWM01000007">
    <property type="protein sequence ID" value="SHH67491.1"/>
    <property type="molecule type" value="Genomic_DNA"/>
</dbReference>
<feature type="chain" id="PRO_5012951644" evidence="1">
    <location>
        <begin position="21"/>
        <end position="82"/>
    </location>
</feature>
<reference evidence="3" key="1">
    <citation type="submission" date="2016-11" db="EMBL/GenBank/DDBJ databases">
        <authorList>
            <person name="Varghese N."/>
            <person name="Submissions S."/>
        </authorList>
    </citation>
    <scope>NUCLEOTIDE SEQUENCE [LARGE SCALE GENOMIC DNA]</scope>
    <source>
        <strain evidence="3">DSM 28223</strain>
    </source>
</reference>
<dbReference type="Proteomes" id="UP000184211">
    <property type="component" value="Unassembled WGS sequence"/>
</dbReference>
<keyword evidence="3" id="KW-1185">Reference proteome</keyword>
<evidence type="ECO:0000256" key="1">
    <source>
        <dbReference type="SAM" id="SignalP"/>
    </source>
</evidence>
<keyword evidence="1" id="KW-0732">Signal</keyword>